<accession>A0A2I0TSH7</accession>
<proteinExistence type="predicted"/>
<dbReference type="EMBL" id="KZ507472">
    <property type="protein sequence ID" value="PKU36764.1"/>
    <property type="molecule type" value="Genomic_DNA"/>
</dbReference>
<dbReference type="AlphaFoldDB" id="A0A2I0TSH7"/>
<keyword evidence="2" id="KW-1185">Reference proteome</keyword>
<gene>
    <name evidence="1" type="ORF">llap_12932</name>
</gene>
<organism evidence="1 2">
    <name type="scientific">Limosa lapponica baueri</name>
    <dbReference type="NCBI Taxonomy" id="1758121"/>
    <lineage>
        <taxon>Eukaryota</taxon>
        <taxon>Metazoa</taxon>
        <taxon>Chordata</taxon>
        <taxon>Craniata</taxon>
        <taxon>Vertebrata</taxon>
        <taxon>Euteleostomi</taxon>
        <taxon>Archelosauria</taxon>
        <taxon>Archosauria</taxon>
        <taxon>Dinosauria</taxon>
        <taxon>Saurischia</taxon>
        <taxon>Theropoda</taxon>
        <taxon>Coelurosauria</taxon>
        <taxon>Aves</taxon>
        <taxon>Neognathae</taxon>
        <taxon>Neoaves</taxon>
        <taxon>Charadriiformes</taxon>
        <taxon>Scolopacidae</taxon>
        <taxon>Limosa</taxon>
    </lineage>
</organism>
<protein>
    <submittedName>
        <fullName evidence="1">Uncharacterized protein</fullName>
    </submittedName>
</protein>
<sequence length="79" mass="8477">MSLTSVNLAMCGGLTLAGHQVPPKPLYHSPPQLDRAEKIYENTSAFAQFGIFPLLIPKVPPLLLMGLALANGTMGKFQL</sequence>
<evidence type="ECO:0000313" key="1">
    <source>
        <dbReference type="EMBL" id="PKU36764.1"/>
    </source>
</evidence>
<dbReference type="Proteomes" id="UP000233556">
    <property type="component" value="Unassembled WGS sequence"/>
</dbReference>
<reference evidence="2" key="1">
    <citation type="submission" date="2017-11" db="EMBL/GenBank/DDBJ databases">
        <authorList>
            <person name="Lima N.C."/>
            <person name="Parody-Merino A.M."/>
            <person name="Battley P.F."/>
            <person name="Fidler A.E."/>
            <person name="Prosdocimi F."/>
        </authorList>
    </citation>
    <scope>NUCLEOTIDE SEQUENCE [LARGE SCALE GENOMIC DNA]</scope>
</reference>
<reference evidence="2" key="2">
    <citation type="submission" date="2017-12" db="EMBL/GenBank/DDBJ databases">
        <title>Genome sequence of the Bar-tailed Godwit (Limosa lapponica baueri).</title>
        <authorList>
            <person name="Lima N.C.B."/>
            <person name="Parody-Merino A.M."/>
            <person name="Battley P.F."/>
            <person name="Fidler A.E."/>
            <person name="Prosdocimi F."/>
        </authorList>
    </citation>
    <scope>NUCLEOTIDE SEQUENCE [LARGE SCALE GENOMIC DNA]</scope>
</reference>
<name>A0A2I0TSH7_LIMLA</name>
<evidence type="ECO:0000313" key="2">
    <source>
        <dbReference type="Proteomes" id="UP000233556"/>
    </source>
</evidence>